<evidence type="ECO:0000313" key="2">
    <source>
        <dbReference type="EMBL" id="ELY34586.1"/>
    </source>
</evidence>
<dbReference type="EMBL" id="AOHS01000005">
    <property type="protein sequence ID" value="ELY34586.1"/>
    <property type="molecule type" value="Genomic_DNA"/>
</dbReference>
<accession>L9VC35</accession>
<comment type="caution">
    <text evidence="2">The sequence shown here is derived from an EMBL/GenBank/DDBJ whole genome shotgun (WGS) entry which is preliminary data.</text>
</comment>
<keyword evidence="1" id="KW-0472">Membrane</keyword>
<protein>
    <submittedName>
        <fullName evidence="2">Uncharacterized protein</fullName>
    </submittedName>
</protein>
<feature type="transmembrane region" description="Helical" evidence="1">
    <location>
        <begin position="13"/>
        <end position="33"/>
    </location>
</feature>
<sequence>MNIVQSRFDGIDAITISLTLPFVFAFPLTFAFVQITLDVSRLASVSPRCGECSVPHRLVLEALEIGEQLLRDGTSDLA</sequence>
<keyword evidence="1" id="KW-1133">Transmembrane helix</keyword>
<proteinExistence type="predicted"/>
<gene>
    <name evidence="2" type="ORF">C500_00122</name>
</gene>
<dbReference type="AlphaFoldDB" id="L9VC35"/>
<keyword evidence="1" id="KW-0812">Transmembrane</keyword>
<organism evidence="2 3">
    <name type="scientific">Natrialba magadii (strain ATCC 43099 / DSM 3394 / CCM 3739 / CIP 104546 / IAM 13178 / JCM 8861 / NBRC 102185 / NCIMB 2190 / MS3)</name>
    <name type="common">Natronobacterium magadii</name>
    <dbReference type="NCBI Taxonomy" id="547559"/>
    <lineage>
        <taxon>Archaea</taxon>
        <taxon>Methanobacteriati</taxon>
        <taxon>Methanobacteriota</taxon>
        <taxon>Stenosarchaea group</taxon>
        <taxon>Halobacteria</taxon>
        <taxon>Halobacteriales</taxon>
        <taxon>Natrialbaceae</taxon>
        <taxon>Natrialba</taxon>
    </lineage>
</organism>
<dbReference type="Proteomes" id="UP000011543">
    <property type="component" value="Unassembled WGS sequence"/>
</dbReference>
<evidence type="ECO:0000313" key="3">
    <source>
        <dbReference type="Proteomes" id="UP000011543"/>
    </source>
</evidence>
<reference evidence="2 3" key="1">
    <citation type="journal article" date="2014" name="PLoS Genet.">
        <title>Phylogenetically driven sequencing of extremely halophilic archaea reveals strategies for static and dynamic osmo-response.</title>
        <authorList>
            <person name="Becker E.A."/>
            <person name="Seitzer P.M."/>
            <person name="Tritt A."/>
            <person name="Larsen D."/>
            <person name="Krusor M."/>
            <person name="Yao A.I."/>
            <person name="Wu D."/>
            <person name="Madern D."/>
            <person name="Eisen J.A."/>
            <person name="Darling A.E."/>
            <person name="Facciotti M.T."/>
        </authorList>
    </citation>
    <scope>NUCLEOTIDE SEQUENCE [LARGE SCALE GENOMIC DNA]</scope>
    <source>
        <strain evidence="3">ATCC 43099 / DSM 3394 / CCM 3739 / CIP 104546 / IAM 13178 / JCM 8861 / NBRC 102185 / NCIMB 2190 / MS3</strain>
    </source>
</reference>
<evidence type="ECO:0000256" key="1">
    <source>
        <dbReference type="SAM" id="Phobius"/>
    </source>
</evidence>
<name>L9VC35_NATMM</name>